<accession>A0A1S7NX15</accession>
<reference evidence="1 2" key="1">
    <citation type="submission" date="2016-01" db="EMBL/GenBank/DDBJ databases">
        <authorList>
            <person name="Oliw E.H."/>
        </authorList>
    </citation>
    <scope>NUCLEOTIDE SEQUENCE [LARGE SCALE GENOMIC DNA]</scope>
    <source>
        <strain evidence="1 2">Kerr 14</strain>
    </source>
</reference>
<evidence type="ECO:0000313" key="1">
    <source>
        <dbReference type="EMBL" id="CUX12858.1"/>
    </source>
</evidence>
<gene>
    <name evidence="1" type="ORF">AGR4C_Cc130017</name>
</gene>
<protein>
    <submittedName>
        <fullName evidence="1">Uncharacterized protein</fullName>
    </submittedName>
</protein>
<name>A0A1S7NX15_AGRTU</name>
<dbReference type="AlphaFoldDB" id="A0A1S7NX15"/>
<proteinExistence type="predicted"/>
<dbReference type="EMBL" id="FBWC01000005">
    <property type="protein sequence ID" value="CUX12858.1"/>
    <property type="molecule type" value="Genomic_DNA"/>
</dbReference>
<evidence type="ECO:0000313" key="2">
    <source>
        <dbReference type="Proteomes" id="UP000191897"/>
    </source>
</evidence>
<sequence>MRTMLPACQGRRKNASQIGPLRQNYGGFVCFALAKSVNILRSNRVTRFLNAAVVSRTMGRSLSWIKS</sequence>
<organism evidence="1 2">
    <name type="scientific">Agrobacterium tumefaciens str. Kerr 14</name>
    <dbReference type="NCBI Taxonomy" id="1183424"/>
    <lineage>
        <taxon>Bacteria</taxon>
        <taxon>Pseudomonadati</taxon>
        <taxon>Pseudomonadota</taxon>
        <taxon>Alphaproteobacteria</taxon>
        <taxon>Hyphomicrobiales</taxon>
        <taxon>Rhizobiaceae</taxon>
        <taxon>Rhizobium/Agrobacterium group</taxon>
        <taxon>Agrobacterium</taxon>
        <taxon>Agrobacterium tumefaciens complex</taxon>
    </lineage>
</organism>
<dbReference type="Proteomes" id="UP000191897">
    <property type="component" value="Unassembled WGS sequence"/>
</dbReference>